<evidence type="ECO:0000313" key="1">
    <source>
        <dbReference type="EMBL" id="TGZ81638.1"/>
    </source>
</evidence>
<name>A0A4S2MY21_9PEZI</name>
<dbReference type="InParanoid" id="A0A4S2MY21"/>
<organism evidence="1 2">
    <name type="scientific">Ascodesmis nigricans</name>
    <dbReference type="NCBI Taxonomy" id="341454"/>
    <lineage>
        <taxon>Eukaryota</taxon>
        <taxon>Fungi</taxon>
        <taxon>Dikarya</taxon>
        <taxon>Ascomycota</taxon>
        <taxon>Pezizomycotina</taxon>
        <taxon>Pezizomycetes</taxon>
        <taxon>Pezizales</taxon>
        <taxon>Ascodesmidaceae</taxon>
        <taxon>Ascodesmis</taxon>
    </lineage>
</organism>
<dbReference type="AlphaFoldDB" id="A0A4S2MY21"/>
<evidence type="ECO:0000313" key="2">
    <source>
        <dbReference type="Proteomes" id="UP000298138"/>
    </source>
</evidence>
<proteinExistence type="predicted"/>
<reference evidence="1 2" key="1">
    <citation type="submission" date="2019-04" db="EMBL/GenBank/DDBJ databases">
        <title>Comparative genomics and transcriptomics to analyze fruiting body development in filamentous ascomycetes.</title>
        <authorList>
            <consortium name="DOE Joint Genome Institute"/>
            <person name="Lutkenhaus R."/>
            <person name="Traeger S."/>
            <person name="Breuer J."/>
            <person name="Kuo A."/>
            <person name="Lipzen A."/>
            <person name="Pangilinan J."/>
            <person name="Dilworth D."/>
            <person name="Sandor L."/>
            <person name="Poggeler S."/>
            <person name="Barry K."/>
            <person name="Grigoriev I.V."/>
            <person name="Nowrousian M."/>
        </authorList>
    </citation>
    <scope>NUCLEOTIDE SEQUENCE [LARGE SCALE GENOMIC DNA]</scope>
    <source>
        <strain evidence="1 2">CBS 389.68</strain>
    </source>
</reference>
<protein>
    <submittedName>
        <fullName evidence="1">Uncharacterized protein</fullName>
    </submittedName>
</protein>
<keyword evidence="2" id="KW-1185">Reference proteome</keyword>
<gene>
    <name evidence="1" type="ORF">EX30DRAFT_251797</name>
</gene>
<dbReference type="Proteomes" id="UP000298138">
    <property type="component" value="Unassembled WGS sequence"/>
</dbReference>
<sequence>MVPSLHSIAYLPTGWFPSPPRRISSSDVPFPRPPSSVLKPCPHVPLHADLTLSLYVTPPHPIAVLHCMVFWRFDVSNAASHQVS</sequence>
<dbReference type="EMBL" id="ML220118">
    <property type="protein sequence ID" value="TGZ81638.1"/>
    <property type="molecule type" value="Genomic_DNA"/>
</dbReference>
<accession>A0A4S2MY21</accession>